<proteinExistence type="predicted"/>
<feature type="transmembrane region" description="Helical" evidence="1">
    <location>
        <begin position="214"/>
        <end position="236"/>
    </location>
</feature>
<protein>
    <submittedName>
        <fullName evidence="2">Uncharacterized protein</fullName>
    </submittedName>
</protein>
<dbReference type="AlphaFoldDB" id="A0A4U1BI47"/>
<keyword evidence="1" id="KW-0812">Transmembrane</keyword>
<keyword evidence="1" id="KW-0472">Membrane</keyword>
<organism evidence="2 3">
    <name type="scientific">Ferrimonas sediminicola</name>
    <dbReference type="NCBI Taxonomy" id="2569538"/>
    <lineage>
        <taxon>Bacteria</taxon>
        <taxon>Pseudomonadati</taxon>
        <taxon>Pseudomonadota</taxon>
        <taxon>Gammaproteobacteria</taxon>
        <taxon>Alteromonadales</taxon>
        <taxon>Ferrimonadaceae</taxon>
        <taxon>Ferrimonas</taxon>
    </lineage>
</organism>
<evidence type="ECO:0000313" key="2">
    <source>
        <dbReference type="EMBL" id="TKB51100.1"/>
    </source>
</evidence>
<accession>A0A4U1BI47</accession>
<reference evidence="2 3" key="1">
    <citation type="submission" date="2019-04" db="EMBL/GenBank/DDBJ databases">
        <authorList>
            <person name="Hwang J.C."/>
        </authorList>
    </citation>
    <scope>NUCLEOTIDE SEQUENCE [LARGE SCALE GENOMIC DNA]</scope>
    <source>
        <strain evidence="2 3">IMCC35001</strain>
    </source>
</reference>
<evidence type="ECO:0000313" key="3">
    <source>
        <dbReference type="Proteomes" id="UP000305674"/>
    </source>
</evidence>
<name>A0A4U1BI47_9GAMM</name>
<dbReference type="Proteomes" id="UP000305674">
    <property type="component" value="Unassembled WGS sequence"/>
</dbReference>
<gene>
    <name evidence="2" type="ORF">FCL40_00660</name>
</gene>
<evidence type="ECO:0000256" key="1">
    <source>
        <dbReference type="SAM" id="Phobius"/>
    </source>
</evidence>
<dbReference type="RefSeq" id="WP_136850336.1">
    <property type="nucleotide sequence ID" value="NZ_SWCI01000001.1"/>
</dbReference>
<sequence>MDKYHLQVRIELTRERPPSQWQLHLLLPGVMDLGTESYTSEHFYRNLIQQQTLEPLTPPSQEELESLCRQMTLAHRLNSRAFQRLLADLVRAMRIWLAQADSHSLLALRPSLLRLLRLNPAFEDESRRKLFLLTREQLLFQLHQALLRESLRSGEGPLRRYLRLTERIAELARVRLTHHEAAGREKGLDRLSLGRRIIERPYQLTRRVLKGPKLAEQLIFGLAAAVAMTLATTIAFATQRAFGSFSTPFFLSLVISYIFKDRLKEVGRLYLLSQFYTRFSQHHYRLYRDDGTAVVDIRDTFLHLGGPPLRRLIDDMKERLPPGEGARIDAGWVYHRSYGSASPVVDGHSCKLSDQLVINLSRSLRLQPSQRRVLWQREGERIRQFDVQRVIPVYLLLNWRCGQQQEFKVYRLHVSRKGIHRLKEVSPHSPGSPPSLRS</sequence>
<feature type="transmembrane region" description="Helical" evidence="1">
    <location>
        <begin position="242"/>
        <end position="259"/>
    </location>
</feature>
<keyword evidence="3" id="KW-1185">Reference proteome</keyword>
<dbReference type="OrthoDB" id="366465at2"/>
<keyword evidence="1" id="KW-1133">Transmembrane helix</keyword>
<comment type="caution">
    <text evidence="2">The sequence shown here is derived from an EMBL/GenBank/DDBJ whole genome shotgun (WGS) entry which is preliminary data.</text>
</comment>
<dbReference type="EMBL" id="SWCI01000001">
    <property type="protein sequence ID" value="TKB51100.1"/>
    <property type="molecule type" value="Genomic_DNA"/>
</dbReference>